<feature type="compositionally biased region" description="Low complexity" evidence="1">
    <location>
        <begin position="68"/>
        <end position="79"/>
    </location>
</feature>
<gene>
    <name evidence="3" type="ORF">BDW59DRAFT_147801</name>
</gene>
<feature type="region of interest" description="Disordered" evidence="1">
    <location>
        <begin position="55"/>
        <end position="82"/>
    </location>
</feature>
<feature type="transmembrane region" description="Helical" evidence="2">
    <location>
        <begin position="193"/>
        <end position="212"/>
    </location>
</feature>
<keyword evidence="2" id="KW-0472">Membrane</keyword>
<sequence length="311" mass="34503">MELIDSYKMTESVQMGNTSGCQPTFSIIPPFISTVIKQRLTSRYTIVRTETNLPSSPMAFDTGDKTSRPSSSGSGYVSGSHDENNGINKYALGMEMPADHEVDSGLRWNRVNPALNLLRLAGYEAQRPQCESHLVRTLYLNAIAYLLSALPEDLTSEEAATIRSSLPKELRTSQPTMTGPATSRPARSYLHRLLASSIVYLCLILQFLMPFIKDILLNLYQYERSRRVTERVTTLALSIAERVSRGSVNFGSTVLNMYDGRPRDAALGVALWWLEGLAGGIYEGLGEGMAILGFAVPDSILVRLWEVKREE</sequence>
<protein>
    <submittedName>
        <fullName evidence="3">Uncharacterized protein</fullName>
    </submittedName>
</protein>
<dbReference type="EMBL" id="JBFXLS010000046">
    <property type="protein sequence ID" value="KAL2824086.1"/>
    <property type="molecule type" value="Genomic_DNA"/>
</dbReference>
<name>A0ABR4I8K7_9EURO</name>
<keyword evidence="2" id="KW-0812">Transmembrane</keyword>
<keyword evidence="2" id="KW-1133">Transmembrane helix</keyword>
<proteinExistence type="predicted"/>
<accession>A0ABR4I8K7</accession>
<evidence type="ECO:0000313" key="4">
    <source>
        <dbReference type="Proteomes" id="UP001610335"/>
    </source>
</evidence>
<evidence type="ECO:0000256" key="2">
    <source>
        <dbReference type="SAM" id="Phobius"/>
    </source>
</evidence>
<keyword evidence="4" id="KW-1185">Reference proteome</keyword>
<comment type="caution">
    <text evidence="3">The sequence shown here is derived from an EMBL/GenBank/DDBJ whole genome shotgun (WGS) entry which is preliminary data.</text>
</comment>
<evidence type="ECO:0000256" key="1">
    <source>
        <dbReference type="SAM" id="MobiDB-lite"/>
    </source>
</evidence>
<dbReference type="Proteomes" id="UP001610335">
    <property type="component" value="Unassembled WGS sequence"/>
</dbReference>
<evidence type="ECO:0000313" key="3">
    <source>
        <dbReference type="EMBL" id="KAL2824086.1"/>
    </source>
</evidence>
<organism evidence="3 4">
    <name type="scientific">Aspergillus cavernicola</name>
    <dbReference type="NCBI Taxonomy" id="176166"/>
    <lineage>
        <taxon>Eukaryota</taxon>
        <taxon>Fungi</taxon>
        <taxon>Dikarya</taxon>
        <taxon>Ascomycota</taxon>
        <taxon>Pezizomycotina</taxon>
        <taxon>Eurotiomycetes</taxon>
        <taxon>Eurotiomycetidae</taxon>
        <taxon>Eurotiales</taxon>
        <taxon>Aspergillaceae</taxon>
        <taxon>Aspergillus</taxon>
        <taxon>Aspergillus subgen. Nidulantes</taxon>
    </lineage>
</organism>
<reference evidence="3 4" key="1">
    <citation type="submission" date="2024-07" db="EMBL/GenBank/DDBJ databases">
        <title>Section-level genome sequencing and comparative genomics of Aspergillus sections Usti and Cavernicolus.</title>
        <authorList>
            <consortium name="Lawrence Berkeley National Laboratory"/>
            <person name="Nybo J.L."/>
            <person name="Vesth T.C."/>
            <person name="Theobald S."/>
            <person name="Frisvad J.C."/>
            <person name="Larsen T.O."/>
            <person name="Kjaerboelling I."/>
            <person name="Rothschild-Mancinelli K."/>
            <person name="Lyhne E.K."/>
            <person name="Kogle M.E."/>
            <person name="Barry K."/>
            <person name="Clum A."/>
            <person name="Na H."/>
            <person name="Ledsgaard L."/>
            <person name="Lin J."/>
            <person name="Lipzen A."/>
            <person name="Kuo A."/>
            <person name="Riley R."/>
            <person name="Mondo S."/>
            <person name="LaButti K."/>
            <person name="Haridas S."/>
            <person name="Pangalinan J."/>
            <person name="Salamov A.A."/>
            <person name="Simmons B.A."/>
            <person name="Magnuson J.K."/>
            <person name="Chen J."/>
            <person name="Drula E."/>
            <person name="Henrissat B."/>
            <person name="Wiebenga A."/>
            <person name="Lubbers R.J."/>
            <person name="Gomes A.C."/>
            <person name="Makela M.R."/>
            <person name="Stajich J."/>
            <person name="Grigoriev I.V."/>
            <person name="Mortensen U.H."/>
            <person name="De vries R.P."/>
            <person name="Baker S.E."/>
            <person name="Andersen M.R."/>
        </authorList>
    </citation>
    <scope>NUCLEOTIDE SEQUENCE [LARGE SCALE GENOMIC DNA]</scope>
    <source>
        <strain evidence="3 4">CBS 600.67</strain>
    </source>
</reference>